<evidence type="ECO:0000259" key="5">
    <source>
        <dbReference type="Pfam" id="PF12937"/>
    </source>
</evidence>
<feature type="region of interest" description="Disordered" evidence="4">
    <location>
        <begin position="1"/>
        <end position="45"/>
    </location>
</feature>
<dbReference type="Gene3D" id="3.80.10.10">
    <property type="entry name" value="Ribonuclease Inhibitor"/>
    <property type="match status" value="2"/>
</dbReference>
<sequence>MRPALPQHNGDPGSSSRPGRSVSASDEQDDSRSSSSTESPAAADHEESDFFLNNNDSQSSLGVNGFQDMVMNDDCPPMDRLPNEILMCIFAKLAPSTHDLYHVMLVCKRWARNSVDLLWHRPTCNNWRNHGIICQTLGVENPYFRYADFIKRLNLAALGEKVSDGSVQPLSVCTRIERLTLPNCRGLTDLGLMSLVDGSTCLSALDISNDKNITEQSINAVAESCKRLQGLNITGCENISNESMINLAQNCRSIKRLKLNECSQLRDDAVNAFAENCPNMLEIDLHQCHLVGNGPITALLTKGTSLRELRLANCDLVDDFAFLSLPASRTFEHLRILDLTSCARLTDEAVLKIIDAAPRLRNLVLAKCRNITDISVKAIAKLGKNLHYVHLGHCGQITDEGVKELIQQCNRIRYIDLGCCTNLTDDSVRRLATLPKLKRIGLVKCSNISDESVLALADSHRRLRPVRDSAGRVIGGHGDAFYSSSLERVHLSYCVNLTLKSIFKLLNCCTRLTHLSLTGVAAFQRDDFQPFCRAAPPEFTQHQRDVFCVFSGHSVNHFRNYLNTDEQFKELRMNSSFRRMRDSASHHHQSLAGLDLLDDEMNDGDDDFDGMDATMHLPTGAPAGILNSLNGYGPPSIPNVGLAGLPQQLNGPLNHFPGFGNWTTLGEMLNSGQASQAPVESAGGASTAPLHMPQAEAQPPPDEDAADGPGGSGQPHHSI</sequence>
<organism evidence="7 8">
    <name type="scientific">Emericellopsis cladophorae</name>
    <dbReference type="NCBI Taxonomy" id="2686198"/>
    <lineage>
        <taxon>Eukaryota</taxon>
        <taxon>Fungi</taxon>
        <taxon>Dikarya</taxon>
        <taxon>Ascomycota</taxon>
        <taxon>Pezizomycotina</taxon>
        <taxon>Sordariomycetes</taxon>
        <taxon>Hypocreomycetidae</taxon>
        <taxon>Hypocreales</taxon>
        <taxon>Bionectriaceae</taxon>
        <taxon>Emericellopsis</taxon>
    </lineage>
</organism>
<dbReference type="CDD" id="cd09917">
    <property type="entry name" value="F-box_SF"/>
    <property type="match status" value="1"/>
</dbReference>
<dbReference type="InterPro" id="IPR050648">
    <property type="entry name" value="F-box_LRR-repeat"/>
</dbReference>
<feature type="domain" description="F-box" evidence="5">
    <location>
        <begin position="78"/>
        <end position="124"/>
    </location>
</feature>
<dbReference type="SUPFAM" id="SSF81383">
    <property type="entry name" value="F-box domain"/>
    <property type="match status" value="1"/>
</dbReference>
<dbReference type="GO" id="GO:0005737">
    <property type="term" value="C:cytoplasm"/>
    <property type="evidence" value="ECO:0007669"/>
    <property type="project" value="TreeGrafter"/>
</dbReference>
<keyword evidence="3" id="KW-0833">Ubl conjugation pathway</keyword>
<feature type="compositionally biased region" description="Low complexity" evidence="4">
    <location>
        <begin position="33"/>
        <end position="42"/>
    </location>
</feature>
<dbReference type="Pfam" id="PF25372">
    <property type="entry name" value="DUF7885"/>
    <property type="match status" value="1"/>
</dbReference>
<dbReference type="InterPro" id="IPR036047">
    <property type="entry name" value="F-box-like_dom_sf"/>
</dbReference>
<proteinExistence type="predicted"/>
<dbReference type="GO" id="GO:0019005">
    <property type="term" value="C:SCF ubiquitin ligase complex"/>
    <property type="evidence" value="ECO:0007669"/>
    <property type="project" value="UniProtKB-ARBA"/>
</dbReference>
<feature type="compositionally biased region" description="Low complexity" evidence="4">
    <location>
        <begin position="12"/>
        <end position="25"/>
    </location>
</feature>
<reference evidence="7" key="2">
    <citation type="submission" date="2022-07" db="EMBL/GenBank/DDBJ databases">
        <authorList>
            <person name="Goncalves M.F.M."/>
            <person name="Hilario S."/>
            <person name="Van De Peer Y."/>
            <person name="Esteves A.C."/>
            <person name="Alves A."/>
        </authorList>
    </citation>
    <scope>NUCLEOTIDE SEQUENCE</scope>
    <source>
        <strain evidence="7">MUM 19.33</strain>
    </source>
</reference>
<keyword evidence="2" id="KW-0677">Repeat</keyword>
<dbReference type="PANTHER" id="PTHR13382">
    <property type="entry name" value="MITOCHONDRIAL ATP SYNTHASE COUPLING FACTOR B"/>
    <property type="match status" value="1"/>
</dbReference>
<feature type="region of interest" description="Disordered" evidence="4">
    <location>
        <begin position="672"/>
        <end position="719"/>
    </location>
</feature>
<dbReference type="OrthoDB" id="10257471at2759"/>
<evidence type="ECO:0000259" key="6">
    <source>
        <dbReference type="Pfam" id="PF25372"/>
    </source>
</evidence>
<dbReference type="SMART" id="SM00367">
    <property type="entry name" value="LRR_CC"/>
    <property type="match status" value="12"/>
</dbReference>
<evidence type="ECO:0000256" key="1">
    <source>
        <dbReference type="ARBA" id="ARBA00022614"/>
    </source>
</evidence>
<dbReference type="InterPro" id="IPR001611">
    <property type="entry name" value="Leu-rich_rpt"/>
</dbReference>
<dbReference type="Pfam" id="PF13516">
    <property type="entry name" value="LRR_6"/>
    <property type="match status" value="2"/>
</dbReference>
<dbReference type="InterPro" id="IPR001810">
    <property type="entry name" value="F-box_dom"/>
</dbReference>
<keyword evidence="8" id="KW-1185">Reference proteome</keyword>
<dbReference type="EMBL" id="JAGIXG020000024">
    <property type="protein sequence ID" value="KAI6781145.1"/>
    <property type="molecule type" value="Genomic_DNA"/>
</dbReference>
<evidence type="ECO:0000256" key="2">
    <source>
        <dbReference type="ARBA" id="ARBA00022737"/>
    </source>
</evidence>
<reference evidence="7" key="1">
    <citation type="journal article" date="2021" name="J Fungi (Basel)">
        <title>Genomic and Metabolomic Analyses of the Marine Fungus Emericellopsis cladophorae: Insights into Saltwater Adaptability Mechanisms and Its Biosynthetic Potential.</title>
        <authorList>
            <person name="Goncalves M.F.M."/>
            <person name="Hilario S."/>
            <person name="Van de Peer Y."/>
            <person name="Esteves A.C."/>
            <person name="Alves A."/>
        </authorList>
    </citation>
    <scope>NUCLEOTIDE SEQUENCE</scope>
    <source>
        <strain evidence="7">MUM 19.33</strain>
    </source>
</reference>
<evidence type="ECO:0000256" key="4">
    <source>
        <dbReference type="SAM" id="MobiDB-lite"/>
    </source>
</evidence>
<dbReference type="InterPro" id="IPR006553">
    <property type="entry name" value="Leu-rich_rpt_Cys-con_subtyp"/>
</dbReference>
<dbReference type="SUPFAM" id="SSF52047">
    <property type="entry name" value="RNI-like"/>
    <property type="match status" value="1"/>
</dbReference>
<comment type="caution">
    <text evidence="7">The sequence shown here is derived from an EMBL/GenBank/DDBJ whole genome shotgun (WGS) entry which is preliminary data.</text>
</comment>
<dbReference type="Pfam" id="PF12937">
    <property type="entry name" value="F-box-like"/>
    <property type="match status" value="1"/>
</dbReference>
<gene>
    <name evidence="7" type="ORF">J7T54_002501</name>
</gene>
<dbReference type="GeneID" id="75829013"/>
<name>A0A9Q0BE16_9HYPO</name>
<dbReference type="Proteomes" id="UP001055219">
    <property type="component" value="Unassembled WGS sequence"/>
</dbReference>
<dbReference type="FunFam" id="3.80.10.10:FF:000251">
    <property type="entry name" value="Ubiquitin ligase complex F-box protein GRR1"/>
    <property type="match status" value="1"/>
</dbReference>
<dbReference type="RefSeq" id="XP_051362001.1">
    <property type="nucleotide sequence ID" value="XM_051506656.1"/>
</dbReference>
<evidence type="ECO:0000313" key="7">
    <source>
        <dbReference type="EMBL" id="KAI6781145.1"/>
    </source>
</evidence>
<keyword evidence="1" id="KW-0433">Leucine-rich repeat</keyword>
<evidence type="ECO:0000313" key="8">
    <source>
        <dbReference type="Proteomes" id="UP001055219"/>
    </source>
</evidence>
<protein>
    <submittedName>
        <fullName evidence="7">SCF E3 ubiquitin ligase complex F-box protein-like protein</fullName>
    </submittedName>
</protein>
<dbReference type="AlphaFoldDB" id="A0A9Q0BE16"/>
<evidence type="ECO:0000256" key="3">
    <source>
        <dbReference type="ARBA" id="ARBA00022786"/>
    </source>
</evidence>
<dbReference type="InterPro" id="IPR057207">
    <property type="entry name" value="FBXL15_LRR"/>
</dbReference>
<feature type="domain" description="F-box/LRR-repeat protein 15-like leucin rich repeat" evidence="6">
    <location>
        <begin position="167"/>
        <end position="318"/>
    </location>
</feature>
<accession>A0A9Q0BE16</accession>
<dbReference type="InterPro" id="IPR032675">
    <property type="entry name" value="LRR_dom_sf"/>
</dbReference>